<evidence type="ECO:0000256" key="5">
    <source>
        <dbReference type="ARBA" id="ARBA00022729"/>
    </source>
</evidence>
<dbReference type="Gene3D" id="2.160.20.10">
    <property type="entry name" value="Single-stranded right-handed beta-helix, Pectin lyase-like"/>
    <property type="match status" value="1"/>
</dbReference>
<dbReference type="InterPro" id="IPR012334">
    <property type="entry name" value="Pectin_lyas_fold"/>
</dbReference>
<name>A0A927GBT0_9BACT</name>
<dbReference type="AlphaFoldDB" id="A0A927GBT0"/>
<evidence type="ECO:0000256" key="2">
    <source>
        <dbReference type="ARBA" id="ARBA00004442"/>
    </source>
</evidence>
<evidence type="ECO:0000256" key="7">
    <source>
        <dbReference type="ARBA" id="ARBA00023237"/>
    </source>
</evidence>
<evidence type="ECO:0000256" key="3">
    <source>
        <dbReference type="ARBA" id="ARBA00004613"/>
    </source>
</evidence>
<dbReference type="InterPro" id="IPR059226">
    <property type="entry name" value="Choice_anch_Q_dom"/>
</dbReference>
<keyword evidence="9" id="KW-1185">Reference proteome</keyword>
<evidence type="ECO:0000256" key="6">
    <source>
        <dbReference type="ARBA" id="ARBA00023136"/>
    </source>
</evidence>
<dbReference type="RefSeq" id="WP_191037552.1">
    <property type="nucleotide sequence ID" value="NZ_JACXAA010000001.1"/>
</dbReference>
<keyword evidence="6" id="KW-0472">Membrane</keyword>
<gene>
    <name evidence="8" type="ORF">IC230_03430</name>
</gene>
<comment type="caution">
    <text evidence="8">The sequence shown here is derived from an EMBL/GenBank/DDBJ whole genome shotgun (WGS) entry which is preliminary data.</text>
</comment>
<accession>A0A927GBT0</accession>
<reference evidence="8" key="1">
    <citation type="submission" date="2020-09" db="EMBL/GenBank/DDBJ databases">
        <authorList>
            <person name="Kim M.K."/>
        </authorList>
    </citation>
    <scope>NUCLEOTIDE SEQUENCE</scope>
    <source>
        <strain evidence="8">BT704</strain>
    </source>
</reference>
<evidence type="ECO:0008006" key="10">
    <source>
        <dbReference type="Google" id="ProtNLM"/>
    </source>
</evidence>
<dbReference type="NCBIfam" id="NF041518">
    <property type="entry name" value="choice_anch_Q"/>
    <property type="match status" value="1"/>
</dbReference>
<dbReference type="InterPro" id="IPR011050">
    <property type="entry name" value="Pectin_lyase_fold/virulence"/>
</dbReference>
<dbReference type="GO" id="GO:0009279">
    <property type="term" value="C:cell outer membrane"/>
    <property type="evidence" value="ECO:0007669"/>
    <property type="project" value="UniProtKB-SubCell"/>
</dbReference>
<keyword evidence="5" id="KW-0732">Signal</keyword>
<dbReference type="SUPFAM" id="SSF51126">
    <property type="entry name" value="Pectin lyase-like"/>
    <property type="match status" value="1"/>
</dbReference>
<dbReference type="Proteomes" id="UP000653797">
    <property type="component" value="Unassembled WGS sequence"/>
</dbReference>
<dbReference type="InterPro" id="IPR003368">
    <property type="entry name" value="POMP_repeat"/>
</dbReference>
<proteinExistence type="predicted"/>
<keyword evidence="4" id="KW-0964">Secreted</keyword>
<evidence type="ECO:0000256" key="4">
    <source>
        <dbReference type="ARBA" id="ARBA00022525"/>
    </source>
</evidence>
<dbReference type="Pfam" id="PF02415">
    <property type="entry name" value="Chlam_PMP"/>
    <property type="match status" value="3"/>
</dbReference>
<evidence type="ECO:0000256" key="1">
    <source>
        <dbReference type="ARBA" id="ARBA00004196"/>
    </source>
</evidence>
<dbReference type="GO" id="GO:0005576">
    <property type="term" value="C:extracellular region"/>
    <property type="evidence" value="ECO:0007669"/>
    <property type="project" value="UniProtKB-SubCell"/>
</dbReference>
<protein>
    <recommendedName>
        <fullName evidence="10">Right-handed parallel beta-helix repeat-containing protein</fullName>
    </recommendedName>
</protein>
<comment type="subcellular location">
    <subcellularLocation>
        <location evidence="1">Cell envelope</location>
    </subcellularLocation>
    <subcellularLocation>
        <location evidence="2">Cell outer membrane</location>
    </subcellularLocation>
    <subcellularLocation>
        <location evidence="3">Secreted</location>
    </subcellularLocation>
</comment>
<keyword evidence="7" id="KW-0998">Cell outer membrane</keyword>
<dbReference type="EMBL" id="JACXAA010000001">
    <property type="protein sequence ID" value="MBD2751929.1"/>
    <property type="molecule type" value="Genomic_DNA"/>
</dbReference>
<evidence type="ECO:0000313" key="9">
    <source>
        <dbReference type="Proteomes" id="UP000653797"/>
    </source>
</evidence>
<organism evidence="8 9">
    <name type="scientific">Spirosoma validum</name>
    <dbReference type="NCBI Taxonomy" id="2771355"/>
    <lineage>
        <taxon>Bacteria</taxon>
        <taxon>Pseudomonadati</taxon>
        <taxon>Bacteroidota</taxon>
        <taxon>Cytophagia</taxon>
        <taxon>Cytophagales</taxon>
        <taxon>Cytophagaceae</taxon>
        <taxon>Spirosoma</taxon>
    </lineage>
</organism>
<evidence type="ECO:0000313" key="8">
    <source>
        <dbReference type="EMBL" id="MBD2751929.1"/>
    </source>
</evidence>
<sequence>MLYTLCFQLKLTAQSNGPVRYVKSVATGDGDGSSWGNASSDLQAMINAEGTKQVWVAAGTYKPTSTTARDISFAMKDGVAIYGGFVGNESLLSQRPAIGANPSSSTLSGDIGQAGDKTDNSYHILVNPEGLTATAILDGFVITNAYRVDEGQEARGGGLYNMNSSPTLRNCVFTGNFALYRGGAIYNVASYTNTSSPTLSNCSFQNNLSIFGGAIYNESYVGGICNPALTNCSFQSNTATTGGAIFNDAYEQSTTNPMFTNCTFRNNFAYDDGGAMYNSGYFAVCTPTIINCVAFGNGETKTFSGFNNGFLTAHYCLIDQSAFYYAGTNNLTIFTFPFLSDNDSKLKLSSPGINSGSNQLYSNAAGPPTDLSGNVRIQNGTIDRGAYETALPPDLTAILYVRPSTVNGSQLTTLVVDVVELNLVTTSGSFSVRVSKDSKASLSFDPGLTQVDGRSVQNGIWSLDNSNPNYYILTTSQPILAGNKLSFGLTGSLNPGASSGIITVSATVLPSTVVEFRLNNNIDTDKIEYFQQ</sequence>